<organism evidence="1">
    <name type="scientific">marine sediment metagenome</name>
    <dbReference type="NCBI Taxonomy" id="412755"/>
    <lineage>
        <taxon>unclassified sequences</taxon>
        <taxon>metagenomes</taxon>
        <taxon>ecological metagenomes</taxon>
    </lineage>
</organism>
<dbReference type="AlphaFoldDB" id="X1HND9"/>
<name>X1HND9_9ZZZZ</name>
<gene>
    <name evidence="1" type="ORF">S03H2_15111</name>
</gene>
<accession>X1HND9</accession>
<feature type="non-terminal residue" evidence="1">
    <location>
        <position position="1"/>
    </location>
</feature>
<dbReference type="EMBL" id="BARU01007668">
    <property type="protein sequence ID" value="GAH46838.1"/>
    <property type="molecule type" value="Genomic_DNA"/>
</dbReference>
<sequence>GSKMAIDVSELITKNEKKIVPLPGSPKEYFPKTANNYQWTHAQRFELPESSSLLLYSVNNIRFRKPIPITFTRQDGKVFMESEELEAVEMGDSYEEAIHSFVQYIVDQFTTLSNYAGSDRLTEKARRLLNIYEEYMKFEKTK</sequence>
<protein>
    <submittedName>
        <fullName evidence="1">Uncharacterized protein</fullName>
    </submittedName>
</protein>
<proteinExistence type="predicted"/>
<comment type="caution">
    <text evidence="1">The sequence shown here is derived from an EMBL/GenBank/DDBJ whole genome shotgun (WGS) entry which is preliminary data.</text>
</comment>
<reference evidence="1" key="1">
    <citation type="journal article" date="2014" name="Front. Microbiol.">
        <title>High frequency of phylogenetically diverse reductive dehalogenase-homologous genes in deep subseafloor sedimentary metagenomes.</title>
        <authorList>
            <person name="Kawai M."/>
            <person name="Futagami T."/>
            <person name="Toyoda A."/>
            <person name="Takaki Y."/>
            <person name="Nishi S."/>
            <person name="Hori S."/>
            <person name="Arai W."/>
            <person name="Tsubouchi T."/>
            <person name="Morono Y."/>
            <person name="Uchiyama I."/>
            <person name="Ito T."/>
            <person name="Fujiyama A."/>
            <person name="Inagaki F."/>
            <person name="Takami H."/>
        </authorList>
    </citation>
    <scope>NUCLEOTIDE SEQUENCE</scope>
    <source>
        <strain evidence="1">Expedition CK06-06</strain>
    </source>
</reference>
<evidence type="ECO:0000313" key="1">
    <source>
        <dbReference type="EMBL" id="GAH46838.1"/>
    </source>
</evidence>